<reference evidence="1" key="1">
    <citation type="submission" date="2023-03" db="EMBL/GenBank/DDBJ databases">
        <title>Chromosome-level genomes of two armyworms, Mythimna separata and Mythimna loreyi, provide insights into the biosynthesis and reception of sex pheromones.</title>
        <authorList>
            <person name="Zhao H."/>
        </authorList>
    </citation>
    <scope>NUCLEOTIDE SEQUENCE</scope>
    <source>
        <strain evidence="1">BeijingLab</strain>
    </source>
</reference>
<evidence type="ECO:0000313" key="2">
    <source>
        <dbReference type="Proteomes" id="UP001231649"/>
    </source>
</evidence>
<gene>
    <name evidence="1" type="ORF">PYW08_004762</name>
</gene>
<proteinExistence type="predicted"/>
<name>A0ACC2QQS3_9NEOP</name>
<keyword evidence="2" id="KW-1185">Reference proteome</keyword>
<dbReference type="Proteomes" id="UP001231649">
    <property type="component" value="Chromosome 16"/>
</dbReference>
<accession>A0ACC2QQS3</accession>
<evidence type="ECO:0000313" key="1">
    <source>
        <dbReference type="EMBL" id="KAJ8722360.1"/>
    </source>
</evidence>
<protein>
    <submittedName>
        <fullName evidence="1">Uncharacterized protein</fullName>
    </submittedName>
</protein>
<sequence length="608" mass="66704">MRSAAVLTACLLVWEAQALLSDSLPGGVLLKDGERFEYIVVGAGAAGAAAAARLALAGAQVLLVEAGGDPNSISEIPSAARLLRGSEMDWLYKTIPNNMSCLSSEGHQCRFSSGKCLGGSTSINYMLYTRGNRLDFDDIRVPGWSWSDLQPYFLKYEGLRDLDLLPPSSIPYHNTTGTMRIGFFNASQNPWHSRLIKAFKSLGFPDNPDVNAESQVGVTQLLGYVYGGKRMSTARGYLAREDVKKTLKVAKYTRCTGVIIDKRNIARGVTVVQGLRKIKVFARREVILSAGTIGTAQILMLSGIGPADHLQSVGICVKVNLPGVGANMTDHILPLVLALVDKGESIKDDLLRLATRAGQAAELVKSESGPFTSIGLTDVSAFLNSHCYDFERRKLLNESFDGSNCELPNLQIIHDYIDRKLVAAAKPVFMQATGFNKDIVEQISLANKEFAILVISPVLLYPYSVGHVRLDSSDPLASPAIFPNYLDDEKDVDDMVRSIRIVEQMMESSPFRKRHVRILHLDIRGCPSVDEDREGYWRCYSRHMTFPAYHATGTTRVGSVLDARLRVHGVRRLRVADLGALPRVPRANTAAVSVAIGERVAHFVLEDR</sequence>
<dbReference type="EMBL" id="CM056792">
    <property type="protein sequence ID" value="KAJ8722360.1"/>
    <property type="molecule type" value="Genomic_DNA"/>
</dbReference>
<comment type="caution">
    <text evidence="1">The sequence shown here is derived from an EMBL/GenBank/DDBJ whole genome shotgun (WGS) entry which is preliminary data.</text>
</comment>
<organism evidence="1 2">
    <name type="scientific">Mythimna loreyi</name>
    <dbReference type="NCBI Taxonomy" id="667449"/>
    <lineage>
        <taxon>Eukaryota</taxon>
        <taxon>Metazoa</taxon>
        <taxon>Ecdysozoa</taxon>
        <taxon>Arthropoda</taxon>
        <taxon>Hexapoda</taxon>
        <taxon>Insecta</taxon>
        <taxon>Pterygota</taxon>
        <taxon>Neoptera</taxon>
        <taxon>Endopterygota</taxon>
        <taxon>Lepidoptera</taxon>
        <taxon>Glossata</taxon>
        <taxon>Ditrysia</taxon>
        <taxon>Noctuoidea</taxon>
        <taxon>Noctuidae</taxon>
        <taxon>Noctuinae</taxon>
        <taxon>Hadenini</taxon>
        <taxon>Mythimna</taxon>
    </lineage>
</organism>